<gene>
    <name evidence="1" type="ORF">H171_1984</name>
</gene>
<dbReference type="RefSeq" id="WP_100304971.1">
    <property type="nucleotide sequence ID" value="NZ_PGET01000001.1"/>
</dbReference>
<proteinExistence type="predicted"/>
<name>A0A2M8Z4V8_9FIRM</name>
<organism evidence="1 2">
    <name type="scientific">[Clostridium] celerecrescens 18A</name>
    <dbReference type="NCBI Taxonomy" id="1286362"/>
    <lineage>
        <taxon>Bacteria</taxon>
        <taxon>Bacillati</taxon>
        <taxon>Bacillota</taxon>
        <taxon>Clostridia</taxon>
        <taxon>Lachnospirales</taxon>
        <taxon>Lachnospiraceae</taxon>
        <taxon>Lacrimispora</taxon>
    </lineage>
</organism>
<protein>
    <submittedName>
        <fullName evidence="1">Uncharacterized protein</fullName>
    </submittedName>
</protein>
<evidence type="ECO:0000313" key="2">
    <source>
        <dbReference type="Proteomes" id="UP000231092"/>
    </source>
</evidence>
<dbReference type="OrthoDB" id="1842465at2"/>
<sequence length="211" mass="24259">MKGYLDRYFADISDRVWHEYLWSHDRLCRRIEPELREQSAQAAAWIGISASRRIISGHSAVSIKNLIEAAGCRIEKVLDDPLKQLRPYLFAEFEEPDRITVYEERVSKVQQLLEKERLGVFSDNAHTSSYNCSLAEQVILAHEFFHFLDYEGKLTDGISRIRITAFGKLKLQVRVSALSEIAAMAFARDLLALNVHPCILDLLLLHNVNFL</sequence>
<comment type="caution">
    <text evidence="1">The sequence shown here is derived from an EMBL/GenBank/DDBJ whole genome shotgun (WGS) entry which is preliminary data.</text>
</comment>
<accession>A0A2M8Z4V8</accession>
<reference evidence="1 2" key="1">
    <citation type="submission" date="2017-11" db="EMBL/GenBank/DDBJ databases">
        <title>Understudied soil microbes with underappreciated capabilities: Untangling the Clostridium saccharolyticum group.</title>
        <authorList>
            <person name="Leschine S."/>
        </authorList>
    </citation>
    <scope>NUCLEOTIDE SEQUENCE [LARGE SCALE GENOMIC DNA]</scope>
    <source>
        <strain evidence="1 2">18A</strain>
    </source>
</reference>
<dbReference type="EMBL" id="PGET01000001">
    <property type="protein sequence ID" value="PJJ28478.1"/>
    <property type="molecule type" value="Genomic_DNA"/>
</dbReference>
<evidence type="ECO:0000313" key="1">
    <source>
        <dbReference type="EMBL" id="PJJ28478.1"/>
    </source>
</evidence>
<dbReference type="AlphaFoldDB" id="A0A2M8Z4V8"/>
<dbReference type="Proteomes" id="UP000231092">
    <property type="component" value="Unassembled WGS sequence"/>
</dbReference>